<dbReference type="AlphaFoldDB" id="A0A0M2T5I6"/>
<gene>
    <name evidence="4" type="ORF">WQ57_00875</name>
</gene>
<dbReference type="EMBL" id="LAYY01000001">
    <property type="protein sequence ID" value="KKK40080.1"/>
    <property type="molecule type" value="Genomic_DNA"/>
</dbReference>
<reference evidence="4 5" key="1">
    <citation type="submission" date="2015-04" db="EMBL/GenBank/DDBJ databases">
        <title>Taxonomic description and genome sequence of Bacillus campisalis sp. nov., a novel member of the genus Bacillus isolated from solar saltern.</title>
        <authorList>
            <person name="Mathan Kumar R."/>
            <person name="Kaur G."/>
            <person name="Kumar A."/>
            <person name="Singh N.K."/>
            <person name="Kaur N."/>
            <person name="Kumar N."/>
            <person name="Mayilraj S."/>
        </authorList>
    </citation>
    <scope>NUCLEOTIDE SEQUENCE [LARGE SCALE GENOMIC DNA]</scope>
    <source>
        <strain evidence="4 5">SA2-6</strain>
    </source>
</reference>
<feature type="domain" description="Galactosyltransferase C-terminal" evidence="3">
    <location>
        <begin position="122"/>
        <end position="168"/>
    </location>
</feature>
<dbReference type="InterPro" id="IPR029044">
    <property type="entry name" value="Nucleotide-diphossugar_trans"/>
</dbReference>
<evidence type="ECO:0000313" key="5">
    <source>
        <dbReference type="Proteomes" id="UP000034166"/>
    </source>
</evidence>
<protein>
    <submittedName>
        <fullName evidence="4">Uncharacterized protein</fullName>
    </submittedName>
</protein>
<evidence type="ECO:0000259" key="2">
    <source>
        <dbReference type="Pfam" id="PF00535"/>
    </source>
</evidence>
<proteinExistence type="predicted"/>
<comment type="caution">
    <text evidence="4">The sequence shown here is derived from an EMBL/GenBank/DDBJ whole genome shotgun (WGS) entry which is preliminary data.</text>
</comment>
<evidence type="ECO:0000259" key="3">
    <source>
        <dbReference type="Pfam" id="PF02709"/>
    </source>
</evidence>
<dbReference type="Proteomes" id="UP000034166">
    <property type="component" value="Unassembled WGS sequence"/>
</dbReference>
<dbReference type="GO" id="GO:0016740">
    <property type="term" value="F:transferase activity"/>
    <property type="evidence" value="ECO:0007669"/>
    <property type="project" value="UniProtKB-KW"/>
</dbReference>
<name>A0A0M2T5I6_9BACI</name>
<dbReference type="CDD" id="cd00761">
    <property type="entry name" value="Glyco_tranf_GTA_type"/>
    <property type="match status" value="1"/>
</dbReference>
<dbReference type="InterPro" id="IPR001173">
    <property type="entry name" value="Glyco_trans_2-like"/>
</dbReference>
<dbReference type="SUPFAM" id="SSF53448">
    <property type="entry name" value="Nucleotide-diphospho-sugar transferases"/>
    <property type="match status" value="1"/>
</dbReference>
<keyword evidence="5" id="KW-1185">Reference proteome</keyword>
<evidence type="ECO:0000256" key="1">
    <source>
        <dbReference type="ARBA" id="ARBA00022679"/>
    </source>
</evidence>
<sequence length="231" mass="26729">MKEISILVPYQSDNGERDISFNWIKKYYEVVMPDAELCIGMSQSSPFNRSQAFNNAAKKATRDIFVLADGDVIYNPDIIQEAVHLLDNYPWVIPFRSVINLHQDNTDRLLQTEPSWPLNTPIDHYYVDNYYERFAGKLMVMSRDTYISSGGPDERFVGWGGDDDAFVLALETLCGNYIKLDRDVIHLWHPRTDWSNAPNKEANMELFGRYFQASGDREAMLKLIKERKDSV</sequence>
<feature type="domain" description="Glycosyltransferase 2-like" evidence="2">
    <location>
        <begin position="13"/>
        <end position="112"/>
    </location>
</feature>
<dbReference type="Pfam" id="PF00535">
    <property type="entry name" value="Glycos_transf_2"/>
    <property type="match status" value="1"/>
</dbReference>
<dbReference type="PATRIC" id="fig|1408103.3.peg.192"/>
<dbReference type="Gene3D" id="3.90.550.10">
    <property type="entry name" value="Spore Coat Polysaccharide Biosynthesis Protein SpsA, Chain A"/>
    <property type="match status" value="1"/>
</dbReference>
<dbReference type="InterPro" id="IPR027791">
    <property type="entry name" value="Galactosyl_T_C"/>
</dbReference>
<keyword evidence="1" id="KW-0808">Transferase</keyword>
<accession>A0A0M2T5I6</accession>
<dbReference type="Pfam" id="PF02709">
    <property type="entry name" value="Glyco_transf_7C"/>
    <property type="match status" value="1"/>
</dbReference>
<evidence type="ECO:0000313" key="4">
    <source>
        <dbReference type="EMBL" id="KKK40080.1"/>
    </source>
</evidence>
<organism evidence="4 5">
    <name type="scientific">Mesobacillus campisalis</name>
    <dbReference type="NCBI Taxonomy" id="1408103"/>
    <lineage>
        <taxon>Bacteria</taxon>
        <taxon>Bacillati</taxon>
        <taxon>Bacillota</taxon>
        <taxon>Bacilli</taxon>
        <taxon>Bacillales</taxon>
        <taxon>Bacillaceae</taxon>
        <taxon>Mesobacillus</taxon>
    </lineage>
</organism>